<dbReference type="OrthoDB" id="6245065at2759"/>
<gene>
    <name evidence="2" type="ORF">ECPE_LOCUS6681</name>
</gene>
<evidence type="ECO:0000256" key="1">
    <source>
        <dbReference type="SAM" id="MobiDB-lite"/>
    </source>
</evidence>
<feature type="region of interest" description="Disordered" evidence="1">
    <location>
        <begin position="39"/>
        <end position="64"/>
    </location>
</feature>
<feature type="region of interest" description="Disordered" evidence="1">
    <location>
        <begin position="76"/>
        <end position="106"/>
    </location>
</feature>
<feature type="compositionally biased region" description="Polar residues" evidence="1">
    <location>
        <begin position="96"/>
        <end position="106"/>
    </location>
</feature>
<accession>A0A183AI96</accession>
<name>A0A183AI96_9TREM</name>
<dbReference type="Proteomes" id="UP000272942">
    <property type="component" value="Unassembled WGS sequence"/>
</dbReference>
<reference evidence="2 3" key="2">
    <citation type="submission" date="2018-11" db="EMBL/GenBank/DDBJ databases">
        <authorList>
            <consortium name="Pathogen Informatics"/>
        </authorList>
    </citation>
    <scope>NUCLEOTIDE SEQUENCE [LARGE SCALE GENOMIC DNA]</scope>
    <source>
        <strain evidence="2 3">Egypt</strain>
    </source>
</reference>
<feature type="compositionally biased region" description="Polar residues" evidence="1">
    <location>
        <begin position="41"/>
        <end position="57"/>
    </location>
</feature>
<sequence>MFSLRVTLGGLNNVLSSQNTLNGVDVITRVMVSVLDHASKRSATSQAPQTRTGSFTPSPAKVTASTLSDSLSNLSLCTRTADPDHPTPTHARTGKSPRSSENCSSDSIPIKMFHRSVALAHLSPTKSTAPKVSQMEPSSPGLILPTWSHSDQSEINFVTIASRTSSMGTSSHIPHTNAGSTLDLLEAGFRCLSHLTAGHPEAVKAVAYFYQQRLSSHLVGTVVIHVLLPLLSPTDSSPFDSERHKSSENLTDRPHRIQTLQLIRAWATLLNNLCALAPIASSPTTTITARGRRRFLHHGSKCVYTRLPKSLVSQLRRSVRPLDQSLTELAALVGHSLGLNSRCFNFTQACF</sequence>
<dbReference type="WBParaSite" id="ECPE_0000669401-mRNA-1">
    <property type="protein sequence ID" value="ECPE_0000669401-mRNA-1"/>
    <property type="gene ID" value="ECPE_0000669401"/>
</dbReference>
<reference evidence="4" key="1">
    <citation type="submission" date="2016-06" db="UniProtKB">
        <authorList>
            <consortium name="WormBaseParasite"/>
        </authorList>
    </citation>
    <scope>IDENTIFICATION</scope>
</reference>
<organism evidence="4">
    <name type="scientific">Echinostoma caproni</name>
    <dbReference type="NCBI Taxonomy" id="27848"/>
    <lineage>
        <taxon>Eukaryota</taxon>
        <taxon>Metazoa</taxon>
        <taxon>Spiralia</taxon>
        <taxon>Lophotrochozoa</taxon>
        <taxon>Platyhelminthes</taxon>
        <taxon>Trematoda</taxon>
        <taxon>Digenea</taxon>
        <taxon>Plagiorchiida</taxon>
        <taxon>Echinostomata</taxon>
        <taxon>Echinostomatoidea</taxon>
        <taxon>Echinostomatidae</taxon>
        <taxon>Echinostoma</taxon>
    </lineage>
</organism>
<dbReference type="EMBL" id="UZAN01043699">
    <property type="protein sequence ID" value="VDP79038.1"/>
    <property type="molecule type" value="Genomic_DNA"/>
</dbReference>
<evidence type="ECO:0000313" key="2">
    <source>
        <dbReference type="EMBL" id="VDP79038.1"/>
    </source>
</evidence>
<keyword evidence="3" id="KW-1185">Reference proteome</keyword>
<protein>
    <submittedName>
        <fullName evidence="4">Ras-GAP domain-containing protein</fullName>
    </submittedName>
</protein>
<dbReference type="AlphaFoldDB" id="A0A183AI96"/>
<evidence type="ECO:0000313" key="3">
    <source>
        <dbReference type="Proteomes" id="UP000272942"/>
    </source>
</evidence>
<evidence type="ECO:0000313" key="4">
    <source>
        <dbReference type="WBParaSite" id="ECPE_0000669401-mRNA-1"/>
    </source>
</evidence>
<proteinExistence type="predicted"/>